<comment type="caution">
    <text evidence="2">The sequence shown here is derived from an EMBL/GenBank/DDBJ whole genome shotgun (WGS) entry which is preliminary data.</text>
</comment>
<feature type="transmembrane region" description="Helical" evidence="1">
    <location>
        <begin position="34"/>
        <end position="61"/>
    </location>
</feature>
<evidence type="ECO:0000256" key="1">
    <source>
        <dbReference type="SAM" id="Phobius"/>
    </source>
</evidence>
<keyword evidence="1" id="KW-1133">Transmembrane helix</keyword>
<proteinExistence type="predicted"/>
<dbReference type="AlphaFoldDB" id="A0A813E809"/>
<evidence type="ECO:0000313" key="3">
    <source>
        <dbReference type="Proteomes" id="UP000654075"/>
    </source>
</evidence>
<keyword evidence="3" id="KW-1185">Reference proteome</keyword>
<protein>
    <submittedName>
        <fullName evidence="2">Uncharacterized protein</fullName>
    </submittedName>
</protein>
<gene>
    <name evidence="2" type="ORF">PGLA1383_LOCUS12609</name>
</gene>
<organism evidence="2 3">
    <name type="scientific">Polarella glacialis</name>
    <name type="common">Dinoflagellate</name>
    <dbReference type="NCBI Taxonomy" id="89957"/>
    <lineage>
        <taxon>Eukaryota</taxon>
        <taxon>Sar</taxon>
        <taxon>Alveolata</taxon>
        <taxon>Dinophyceae</taxon>
        <taxon>Suessiales</taxon>
        <taxon>Suessiaceae</taxon>
        <taxon>Polarella</taxon>
    </lineage>
</organism>
<feature type="non-terminal residue" evidence="2">
    <location>
        <position position="108"/>
    </location>
</feature>
<name>A0A813E809_POLGL</name>
<keyword evidence="1" id="KW-0472">Membrane</keyword>
<feature type="transmembrane region" description="Helical" evidence="1">
    <location>
        <begin position="81"/>
        <end position="104"/>
    </location>
</feature>
<feature type="non-terminal residue" evidence="2">
    <location>
        <position position="1"/>
    </location>
</feature>
<evidence type="ECO:0000313" key="2">
    <source>
        <dbReference type="EMBL" id="CAE8594033.1"/>
    </source>
</evidence>
<dbReference type="EMBL" id="CAJNNV010006760">
    <property type="protein sequence ID" value="CAE8594033.1"/>
    <property type="molecule type" value="Genomic_DNA"/>
</dbReference>
<dbReference type="Proteomes" id="UP000654075">
    <property type="component" value="Unassembled WGS sequence"/>
</dbReference>
<sequence length="108" mass="11939">EPMQQLDPSASQASIRASSRAGLISWRRVTPEMLVLLLVLPLLLLLSLLLLLLSLWVLLLLSGIIFVSSAEINESAQRQNILVLLAWFPSVVCVCTASKLEFILSKQQ</sequence>
<reference evidence="2" key="1">
    <citation type="submission" date="2021-02" db="EMBL/GenBank/DDBJ databases">
        <authorList>
            <person name="Dougan E. K."/>
            <person name="Rhodes N."/>
            <person name="Thang M."/>
            <person name="Chan C."/>
        </authorList>
    </citation>
    <scope>NUCLEOTIDE SEQUENCE</scope>
</reference>
<accession>A0A813E809</accession>
<keyword evidence="1" id="KW-0812">Transmembrane</keyword>